<dbReference type="EMBL" id="JBBXMP010000024">
    <property type="protein sequence ID" value="KAL0067679.1"/>
    <property type="molecule type" value="Genomic_DNA"/>
</dbReference>
<proteinExistence type="predicted"/>
<dbReference type="Proteomes" id="UP001437256">
    <property type="component" value="Unassembled WGS sequence"/>
</dbReference>
<sequence>MCGFGDKDRRPLAPAAVAKMVVQRDDNSIVDVDDVDCSFFVVTVDLWSADGKQEMNLVLHPSSADRYIPTHTTKPRRRGASVSAQQRGSGHQTPVSRSTPTPSHYRSNDDTGNGSTTSILTPSGTGFIPENNNQGFYSPQNSSTVPDTPTSYSPTTNHPTWGYPSPGQVDRNTQYPPPVLPSINAFNRSDNNNTQGTGTNTNEPWAQPDLSCLPALDGFPNQSIDPSLRSSNGGRDTSAWPAQQQPQSYAQDGFIPQYDASMYAQYPQQPAHQAYYQTSSAPQQNPPIPTHTYPLPRHTYTRTLVGPLSANATRLLDEHRKPGIFFLFQDLSVRTEGKCDH</sequence>
<evidence type="ECO:0000256" key="4">
    <source>
        <dbReference type="ARBA" id="ARBA00023242"/>
    </source>
</evidence>
<evidence type="ECO:0000313" key="7">
    <source>
        <dbReference type="EMBL" id="KAL0067679.1"/>
    </source>
</evidence>
<keyword evidence="2" id="KW-0805">Transcription regulation</keyword>
<evidence type="ECO:0000256" key="2">
    <source>
        <dbReference type="ARBA" id="ARBA00023015"/>
    </source>
</evidence>
<dbReference type="PANTHER" id="PTHR33572">
    <property type="entry name" value="SPORE DEVELOPMENT REGULATOR VOSA"/>
    <property type="match status" value="1"/>
</dbReference>
<evidence type="ECO:0000256" key="3">
    <source>
        <dbReference type="ARBA" id="ARBA00023163"/>
    </source>
</evidence>
<protein>
    <recommendedName>
        <fullName evidence="6">Velvet domain-containing protein</fullName>
    </recommendedName>
</protein>
<feature type="region of interest" description="Disordered" evidence="5">
    <location>
        <begin position="65"/>
        <end position="248"/>
    </location>
</feature>
<feature type="compositionally biased region" description="Polar residues" evidence="5">
    <location>
        <begin position="220"/>
        <end position="248"/>
    </location>
</feature>
<dbReference type="InterPro" id="IPR021740">
    <property type="entry name" value="Velvet"/>
</dbReference>
<dbReference type="Pfam" id="PF11754">
    <property type="entry name" value="Velvet"/>
    <property type="match status" value="1"/>
</dbReference>
<keyword evidence="8" id="KW-1185">Reference proteome</keyword>
<accession>A0ABR3A309</accession>
<evidence type="ECO:0000256" key="5">
    <source>
        <dbReference type="SAM" id="MobiDB-lite"/>
    </source>
</evidence>
<reference evidence="7 8" key="1">
    <citation type="submission" date="2024-05" db="EMBL/GenBank/DDBJ databases">
        <title>A draft genome resource for the thread blight pathogen Marasmius tenuissimus strain MS-2.</title>
        <authorList>
            <person name="Yulfo-Soto G.E."/>
            <person name="Baruah I.K."/>
            <person name="Amoako-Attah I."/>
            <person name="Bukari Y."/>
            <person name="Meinhardt L.W."/>
            <person name="Bailey B.A."/>
            <person name="Cohen S.P."/>
        </authorList>
    </citation>
    <scope>NUCLEOTIDE SEQUENCE [LARGE SCALE GENOMIC DNA]</scope>
    <source>
        <strain evidence="7 8">MS-2</strain>
    </source>
</reference>
<dbReference type="InterPro" id="IPR038491">
    <property type="entry name" value="Velvet_dom_sf"/>
</dbReference>
<dbReference type="PROSITE" id="PS51821">
    <property type="entry name" value="VELVET"/>
    <property type="match status" value="1"/>
</dbReference>
<name>A0ABR3A309_9AGAR</name>
<gene>
    <name evidence="7" type="ORF">AAF712_005394</name>
</gene>
<evidence type="ECO:0000313" key="8">
    <source>
        <dbReference type="Proteomes" id="UP001437256"/>
    </source>
</evidence>
<dbReference type="PANTHER" id="PTHR33572:SF3">
    <property type="entry name" value="VELVET COMPLEX SUBUNIT B"/>
    <property type="match status" value="1"/>
</dbReference>
<comment type="subcellular location">
    <subcellularLocation>
        <location evidence="1">Nucleus</location>
    </subcellularLocation>
</comment>
<evidence type="ECO:0000259" key="6">
    <source>
        <dbReference type="PROSITE" id="PS51821"/>
    </source>
</evidence>
<feature type="domain" description="Velvet" evidence="6">
    <location>
        <begin position="1"/>
        <end position="341"/>
    </location>
</feature>
<dbReference type="Gene3D" id="2.60.40.3960">
    <property type="entry name" value="Velvet domain"/>
    <property type="match status" value="2"/>
</dbReference>
<keyword evidence="4" id="KW-0539">Nucleus</keyword>
<feature type="compositionally biased region" description="Polar residues" evidence="5">
    <location>
        <begin position="82"/>
        <end position="159"/>
    </location>
</feature>
<organism evidence="7 8">
    <name type="scientific">Marasmius tenuissimus</name>
    <dbReference type="NCBI Taxonomy" id="585030"/>
    <lineage>
        <taxon>Eukaryota</taxon>
        <taxon>Fungi</taxon>
        <taxon>Dikarya</taxon>
        <taxon>Basidiomycota</taxon>
        <taxon>Agaricomycotina</taxon>
        <taxon>Agaricomycetes</taxon>
        <taxon>Agaricomycetidae</taxon>
        <taxon>Agaricales</taxon>
        <taxon>Marasmiineae</taxon>
        <taxon>Marasmiaceae</taxon>
        <taxon>Marasmius</taxon>
    </lineage>
</organism>
<dbReference type="InterPro" id="IPR037525">
    <property type="entry name" value="Velvet_dom"/>
</dbReference>
<comment type="caution">
    <text evidence="7">The sequence shown here is derived from an EMBL/GenBank/DDBJ whole genome shotgun (WGS) entry which is preliminary data.</text>
</comment>
<feature type="compositionally biased region" description="Low complexity" evidence="5">
    <location>
        <begin position="191"/>
        <end position="202"/>
    </location>
</feature>
<keyword evidence="3" id="KW-0804">Transcription</keyword>
<evidence type="ECO:0000256" key="1">
    <source>
        <dbReference type="ARBA" id="ARBA00004123"/>
    </source>
</evidence>